<dbReference type="Proteomes" id="UP000252519">
    <property type="component" value="Unassembled WGS sequence"/>
</dbReference>
<dbReference type="InterPro" id="IPR049163">
    <property type="entry name" value="Pif1-like_2B_dom"/>
</dbReference>
<dbReference type="STRING" id="29170.A0A368G1P5"/>
<evidence type="ECO:0000259" key="3">
    <source>
        <dbReference type="Pfam" id="PF21530"/>
    </source>
</evidence>
<dbReference type="InterPro" id="IPR025476">
    <property type="entry name" value="Helitron_helicase-like"/>
</dbReference>
<proteinExistence type="predicted"/>
<evidence type="ECO:0000256" key="1">
    <source>
        <dbReference type="SAM" id="MobiDB-lite"/>
    </source>
</evidence>
<feature type="region of interest" description="Disordered" evidence="1">
    <location>
        <begin position="23"/>
        <end position="42"/>
    </location>
</feature>
<sequence length="626" mass="72016">MKHNLPKLRKTLPSKTVCSGSYAQFSDQSDHEDETEDVEKSNASKSRFLSRKEFVTYMLARRGDITRHRIVGTGKLYCQFVLHCYSRLEADRLSAIGLHRTEIRSSSASSLFKYLDSKLYERGIKLGKLVNFPRPFVGSRNWYQNLYSNAMAVAPRIGKPDLFITFTGSQEWPEIKENLPGKFDTWVTEPMLCARVFFQRMWELKKDIIERKIFGEVTALQMSVEFQKRGMPHAHILVTLKNKLNPLNDIDEYISAEIPILPKPGLACRRADPNKCEKKFPKAFCEDTEITSNGYPLYRRRKRVNVPIGKQKTKLAGNEHVVPYNPYLLLKYRCHINVGACSSLQSFKYIFKYIFKGHDQILFEILQNKEVLNNKLYRDTEAEIVNETLKSSPIWKMLKVHILDQNMRLASGENEYAECLLSIGEGRNFMSDEIHVELPKCICLPTEKDVLEWMYSDEVVADPEQMGKMVLLSIRNCDVLELNELVLQKVAGETVELTGIDTPLTDEDGVRGMPCESEEFLHQFTPTGMPKYKLRLKVGAIIMLLKNLDISEVRLSYCMTVNKSQGQTFEKLGVILRTPSFAHGSTYVALFRVRTQKNIRVIANWGTPMPEKLKIRNVVYADIMED</sequence>
<dbReference type="Pfam" id="PF21530">
    <property type="entry name" value="Pif1_2B_dom"/>
    <property type="match status" value="1"/>
</dbReference>
<dbReference type="OrthoDB" id="5860629at2759"/>
<gene>
    <name evidence="4" type="ORF">ANCCAN_16467</name>
</gene>
<dbReference type="EMBL" id="JOJR01000455">
    <property type="protein sequence ID" value="RCN37618.1"/>
    <property type="molecule type" value="Genomic_DNA"/>
</dbReference>
<reference evidence="4 5" key="1">
    <citation type="submission" date="2014-10" db="EMBL/GenBank/DDBJ databases">
        <title>Draft genome of the hookworm Ancylostoma caninum.</title>
        <authorList>
            <person name="Mitreva M."/>
        </authorList>
    </citation>
    <scope>NUCLEOTIDE SEQUENCE [LARGE SCALE GENOMIC DNA]</scope>
    <source>
        <strain evidence="4 5">Baltimore</strain>
    </source>
</reference>
<accession>A0A368G1P5</accession>
<evidence type="ECO:0000313" key="5">
    <source>
        <dbReference type="Proteomes" id="UP000252519"/>
    </source>
</evidence>
<keyword evidence="5" id="KW-1185">Reference proteome</keyword>
<protein>
    <submittedName>
        <fullName evidence="4">Uncharacterized protein</fullName>
    </submittedName>
</protein>
<dbReference type="InterPro" id="IPR027417">
    <property type="entry name" value="P-loop_NTPase"/>
</dbReference>
<comment type="caution">
    <text evidence="4">The sequence shown here is derived from an EMBL/GenBank/DDBJ whole genome shotgun (WGS) entry which is preliminary data.</text>
</comment>
<dbReference type="PANTHER" id="PTHR10492:SF57">
    <property type="entry name" value="ATP-DEPENDENT DNA HELICASE"/>
    <property type="match status" value="1"/>
</dbReference>
<dbReference type="CDD" id="cd18809">
    <property type="entry name" value="SF1_C_RecD"/>
    <property type="match status" value="1"/>
</dbReference>
<feature type="domain" description="Helitron helicase-like" evidence="2">
    <location>
        <begin position="54"/>
        <end position="238"/>
    </location>
</feature>
<evidence type="ECO:0000259" key="2">
    <source>
        <dbReference type="Pfam" id="PF14214"/>
    </source>
</evidence>
<organism evidence="4 5">
    <name type="scientific">Ancylostoma caninum</name>
    <name type="common">Dog hookworm</name>
    <dbReference type="NCBI Taxonomy" id="29170"/>
    <lineage>
        <taxon>Eukaryota</taxon>
        <taxon>Metazoa</taxon>
        <taxon>Ecdysozoa</taxon>
        <taxon>Nematoda</taxon>
        <taxon>Chromadorea</taxon>
        <taxon>Rhabditida</taxon>
        <taxon>Rhabditina</taxon>
        <taxon>Rhabditomorpha</taxon>
        <taxon>Strongyloidea</taxon>
        <taxon>Ancylostomatidae</taxon>
        <taxon>Ancylostomatinae</taxon>
        <taxon>Ancylostoma</taxon>
    </lineage>
</organism>
<dbReference type="SUPFAM" id="SSF52540">
    <property type="entry name" value="P-loop containing nucleoside triphosphate hydrolases"/>
    <property type="match status" value="1"/>
</dbReference>
<feature type="domain" description="DNA helicase Pif1-like 2B" evidence="3">
    <location>
        <begin position="519"/>
        <end position="551"/>
    </location>
</feature>
<dbReference type="PANTHER" id="PTHR10492">
    <property type="match status" value="1"/>
</dbReference>
<dbReference type="AlphaFoldDB" id="A0A368G1P5"/>
<dbReference type="Pfam" id="PF14214">
    <property type="entry name" value="Helitron_like_N"/>
    <property type="match status" value="1"/>
</dbReference>
<name>A0A368G1P5_ANCCA</name>
<evidence type="ECO:0000313" key="4">
    <source>
        <dbReference type="EMBL" id="RCN37618.1"/>
    </source>
</evidence>